<dbReference type="Proteomes" id="UP000054544">
    <property type="component" value="Unassembled WGS sequence"/>
</dbReference>
<name>A0A0D9NIS3_METAN</name>
<dbReference type="AlphaFoldDB" id="A0A0D9NIS3"/>
<reference evidence="2" key="1">
    <citation type="journal article" date="2014" name="BMC Genomics">
        <title>The genome sequence of the biocontrol fungus Metarhizium anisopliae and comparative genomics of Metarhizium species.</title>
        <authorList>
            <person name="Pattemore J.A."/>
            <person name="Hane J.K."/>
            <person name="Williams A.H."/>
            <person name="Wilson B.A."/>
            <person name="Stodart B.J."/>
            <person name="Ash G.J."/>
        </authorList>
    </citation>
    <scope>NUCLEOTIDE SEQUENCE [LARGE SCALE GENOMIC DNA]</scope>
    <source>
        <strain evidence="2">BRIP 53293</strain>
    </source>
</reference>
<protein>
    <submittedName>
        <fullName evidence="1">Uncharacterized protein</fullName>
    </submittedName>
</protein>
<proteinExistence type="predicted"/>
<organism evidence="1 2">
    <name type="scientific">Metarhizium anisopliae BRIP 53293</name>
    <dbReference type="NCBI Taxonomy" id="1291518"/>
    <lineage>
        <taxon>Eukaryota</taxon>
        <taxon>Fungi</taxon>
        <taxon>Dikarya</taxon>
        <taxon>Ascomycota</taxon>
        <taxon>Pezizomycotina</taxon>
        <taxon>Sordariomycetes</taxon>
        <taxon>Hypocreomycetidae</taxon>
        <taxon>Hypocreales</taxon>
        <taxon>Clavicipitaceae</taxon>
        <taxon>Metarhizium</taxon>
    </lineage>
</organism>
<evidence type="ECO:0000313" key="2">
    <source>
        <dbReference type="Proteomes" id="UP000054544"/>
    </source>
</evidence>
<evidence type="ECO:0000313" key="1">
    <source>
        <dbReference type="EMBL" id="KJK73801.1"/>
    </source>
</evidence>
<accession>A0A0D9NIS3</accession>
<sequence>MSQLPSSAFAASFPSDCLPPEADYLLHDALFGSINAWAVTRGRATTQNDTSSNQFEQTGPFLIESEPQGLSYMPFLTEGGGLRHVHGNTILLPWCNGLCVTKLDKSKDGTAQRNRL</sequence>
<keyword evidence="2" id="KW-1185">Reference proteome</keyword>
<gene>
    <name evidence="1" type="ORF">H634G_10907</name>
</gene>
<dbReference type="EMBL" id="KE384777">
    <property type="protein sequence ID" value="KJK73801.1"/>
    <property type="molecule type" value="Genomic_DNA"/>
</dbReference>